<accession>A0ABY7Z228</accession>
<dbReference type="Pfam" id="PF04296">
    <property type="entry name" value="YlxR"/>
    <property type="match status" value="1"/>
</dbReference>
<dbReference type="PANTHER" id="PTHR34215:SF1">
    <property type="entry name" value="YLXR DOMAIN-CONTAINING PROTEIN"/>
    <property type="match status" value="1"/>
</dbReference>
<keyword evidence="3" id="KW-1185">Reference proteome</keyword>
<protein>
    <submittedName>
        <fullName evidence="2">YlxR family protein</fullName>
    </submittedName>
</protein>
<sequence length="72" mass="7895">MARTEETTRLCALSRQEKPVTDLIRFVLGPDGMIVPDTDAKAEGRGVWIRLDKASVAEAVKKRSLAVASNVR</sequence>
<evidence type="ECO:0000259" key="1">
    <source>
        <dbReference type="Pfam" id="PF04296"/>
    </source>
</evidence>
<dbReference type="EMBL" id="CP118247">
    <property type="protein sequence ID" value="WDR07050.1"/>
    <property type="molecule type" value="Genomic_DNA"/>
</dbReference>
<dbReference type="InterPro" id="IPR037465">
    <property type="entry name" value="YlxR"/>
</dbReference>
<evidence type="ECO:0000313" key="2">
    <source>
        <dbReference type="EMBL" id="WDR07050.1"/>
    </source>
</evidence>
<gene>
    <name evidence="2" type="ORF">PSQ90_06325</name>
</gene>
<reference evidence="2 3" key="1">
    <citation type="submission" date="2023-02" db="EMBL/GenBank/DDBJ databases">
        <title>Devosia chondri sp. nov., isolated from the phycosphere of marine algae.</title>
        <authorList>
            <person name="Kim J.M."/>
            <person name="Lee J.K."/>
            <person name="Choi B.J."/>
            <person name="Bayburt H."/>
            <person name="Jeon C.O."/>
        </authorList>
    </citation>
    <scope>NUCLEOTIDE SEQUENCE [LARGE SCALE GENOMIC DNA]</scope>
    <source>
        <strain evidence="2 3">G2-5</strain>
    </source>
</reference>
<dbReference type="Proteomes" id="UP001222118">
    <property type="component" value="Chromosome"/>
</dbReference>
<proteinExistence type="predicted"/>
<dbReference type="PANTHER" id="PTHR34215">
    <property type="entry name" value="BLL0784 PROTEIN"/>
    <property type="match status" value="1"/>
</dbReference>
<dbReference type="Gene3D" id="3.30.1230.10">
    <property type="entry name" value="YlxR-like"/>
    <property type="match status" value="1"/>
</dbReference>
<evidence type="ECO:0000313" key="3">
    <source>
        <dbReference type="Proteomes" id="UP001222118"/>
    </source>
</evidence>
<organism evidence="2 3">
    <name type="scientific">Devosia rhodophyticola</name>
    <dbReference type="NCBI Taxonomy" id="3026423"/>
    <lineage>
        <taxon>Bacteria</taxon>
        <taxon>Pseudomonadati</taxon>
        <taxon>Pseudomonadota</taxon>
        <taxon>Alphaproteobacteria</taxon>
        <taxon>Hyphomicrobiales</taxon>
        <taxon>Devosiaceae</taxon>
        <taxon>Devosia</taxon>
    </lineage>
</organism>
<dbReference type="RefSeq" id="WP_282212563.1">
    <property type="nucleotide sequence ID" value="NZ_CP118247.1"/>
</dbReference>
<dbReference type="SUPFAM" id="SSF64376">
    <property type="entry name" value="YlxR-like"/>
    <property type="match status" value="1"/>
</dbReference>
<dbReference type="InterPro" id="IPR007393">
    <property type="entry name" value="YlxR_dom"/>
</dbReference>
<feature type="domain" description="YlxR" evidence="1">
    <location>
        <begin position="9"/>
        <end position="68"/>
    </location>
</feature>
<name>A0ABY7Z228_9HYPH</name>
<dbReference type="InterPro" id="IPR035931">
    <property type="entry name" value="YlxR-like_sf"/>
</dbReference>